<sequence>MNNLEHNNKGYLNPFNYNTDSPPFSKPSPLECLQKSCNNILQNINPLPYRQIVNEVSHKLSSSLNYFTNYSSNYSWLKQKRNKKLRHYSSSGSYLFPLSIACNSSLSSMKRNLVTSKRTFRKASHSKKLNLTLTDDNIRTHRSIQSKNKTLIHNKIALNNSTKNGKFLSYSDKSISQLTTEYPQMNDSITQKVYSPQSVSLSSFNTNSTILNGNCTCTICNKIQMFNILLTSWSAVINFIHNLQSNMTLYSNDTSINTTNNLVYNLENSLKQNEPIITESDDLNNSFTLPVNSLNESHLENDNYIIHNVPLK</sequence>
<evidence type="ECO:0000313" key="2">
    <source>
        <dbReference type="Proteomes" id="UP000277204"/>
    </source>
</evidence>
<dbReference type="AlphaFoldDB" id="A0A183LQR8"/>
<gene>
    <name evidence="1" type="ORF">SMRZ_LOCUS6144</name>
</gene>
<reference evidence="1 2" key="1">
    <citation type="submission" date="2018-11" db="EMBL/GenBank/DDBJ databases">
        <authorList>
            <consortium name="Pathogen Informatics"/>
        </authorList>
    </citation>
    <scope>NUCLEOTIDE SEQUENCE [LARGE SCALE GENOMIC DNA]</scope>
    <source>
        <strain evidence="1 2">Zambia</strain>
    </source>
</reference>
<evidence type="ECO:0000313" key="1">
    <source>
        <dbReference type="EMBL" id="VDO69607.1"/>
    </source>
</evidence>
<organism evidence="1 2">
    <name type="scientific">Schistosoma margrebowiei</name>
    <dbReference type="NCBI Taxonomy" id="48269"/>
    <lineage>
        <taxon>Eukaryota</taxon>
        <taxon>Metazoa</taxon>
        <taxon>Spiralia</taxon>
        <taxon>Lophotrochozoa</taxon>
        <taxon>Platyhelminthes</taxon>
        <taxon>Trematoda</taxon>
        <taxon>Digenea</taxon>
        <taxon>Strigeidida</taxon>
        <taxon>Schistosomatoidea</taxon>
        <taxon>Schistosomatidae</taxon>
        <taxon>Schistosoma</taxon>
    </lineage>
</organism>
<dbReference type="EMBL" id="UZAI01002241">
    <property type="protein sequence ID" value="VDO69607.1"/>
    <property type="molecule type" value="Genomic_DNA"/>
</dbReference>
<keyword evidence="2" id="KW-1185">Reference proteome</keyword>
<name>A0A183LQR8_9TREM</name>
<accession>A0A183LQR8</accession>
<proteinExistence type="predicted"/>
<protein>
    <submittedName>
        <fullName evidence="1">Uncharacterized protein</fullName>
    </submittedName>
</protein>
<dbReference type="Proteomes" id="UP000277204">
    <property type="component" value="Unassembled WGS sequence"/>
</dbReference>